<evidence type="ECO:0000256" key="3">
    <source>
        <dbReference type="ARBA" id="ARBA00012367"/>
    </source>
</evidence>
<evidence type="ECO:0000259" key="8">
    <source>
        <dbReference type="PROSITE" id="PS51733"/>
    </source>
</evidence>
<evidence type="ECO:0000256" key="7">
    <source>
        <dbReference type="ARBA" id="ARBA00048037"/>
    </source>
</evidence>
<dbReference type="Gene3D" id="3.30.930.10">
    <property type="entry name" value="Bira Bifunctional Protein, Domain 2"/>
    <property type="match status" value="1"/>
</dbReference>
<sequence length="328" mass="37870">MIYIKNEDNRPQFNLALEQYVFDNLNQFDEIFLLWINEPAIIVGKNQNTIEEINLDYVKENNIHVVRRLSGGGAVYHDLGNLNYTIISKSKGSSSFNFEAFSKPVIEVLDKLGVKAEFTGRNDITIDGKKFCGNAQYMKKGKVLHHGAILFDTDLTVLSKALKVSKDKIESKGVKSVRSRVTNIIDYLDEKITVEDFKQLLLEHMFKKDSKIKEYKLTEEDYANINKLMEERYSTWEWNFGKSPKFNISKSKRFPAGKVETKIYVENGRINELKFYGDFFGGGEISDIEEKFKGIKYKEDEIEKVLNTIDVGYYFSGISKDELMQCII</sequence>
<dbReference type="RefSeq" id="WP_132028395.1">
    <property type="nucleotide sequence ID" value="NZ_CP068564.1"/>
</dbReference>
<evidence type="ECO:0000313" key="9">
    <source>
        <dbReference type="EMBL" id="TCS88047.1"/>
    </source>
</evidence>
<dbReference type="AlphaFoldDB" id="A0A4R3KUR3"/>
<dbReference type="PROSITE" id="PS51733">
    <property type="entry name" value="BPL_LPL_CATALYTIC"/>
    <property type="match status" value="1"/>
</dbReference>
<dbReference type="Gene3D" id="3.30.390.50">
    <property type="entry name" value="CO dehydrogenase flavoprotein, C-terminal domain"/>
    <property type="match status" value="1"/>
</dbReference>
<dbReference type="EC" id="6.3.1.20" evidence="3"/>
<dbReference type="GO" id="GO:0016979">
    <property type="term" value="F:lipoate-protein ligase activity"/>
    <property type="evidence" value="ECO:0007669"/>
    <property type="project" value="UniProtKB-EC"/>
</dbReference>
<evidence type="ECO:0000256" key="2">
    <source>
        <dbReference type="ARBA" id="ARBA00005124"/>
    </source>
</evidence>
<name>A0A4R3KUR3_9FIRM</name>
<dbReference type="UniPathway" id="UPA00537">
    <property type="reaction ID" value="UER00594"/>
</dbReference>
<comment type="catalytic activity">
    <reaction evidence="7">
        <text>L-lysyl-[lipoyl-carrier protein] + (R)-lipoate + ATP = N(6)-[(R)-lipoyl]-L-lysyl-[lipoyl-carrier protein] + AMP + diphosphate + H(+)</text>
        <dbReference type="Rhea" id="RHEA:49288"/>
        <dbReference type="Rhea" id="RHEA-COMP:10500"/>
        <dbReference type="Rhea" id="RHEA-COMP:10502"/>
        <dbReference type="ChEBI" id="CHEBI:15378"/>
        <dbReference type="ChEBI" id="CHEBI:29969"/>
        <dbReference type="ChEBI" id="CHEBI:30616"/>
        <dbReference type="ChEBI" id="CHEBI:33019"/>
        <dbReference type="ChEBI" id="CHEBI:83088"/>
        <dbReference type="ChEBI" id="CHEBI:83099"/>
        <dbReference type="ChEBI" id="CHEBI:456215"/>
        <dbReference type="EC" id="6.3.1.20"/>
    </reaction>
</comment>
<dbReference type="GO" id="GO:0005524">
    <property type="term" value="F:ATP binding"/>
    <property type="evidence" value="ECO:0007669"/>
    <property type="project" value="UniProtKB-KW"/>
</dbReference>
<dbReference type="InterPro" id="IPR045864">
    <property type="entry name" value="aa-tRNA-synth_II/BPL/LPL"/>
</dbReference>
<dbReference type="GO" id="GO:0009249">
    <property type="term" value="P:protein lipoylation"/>
    <property type="evidence" value="ECO:0007669"/>
    <property type="project" value="InterPro"/>
</dbReference>
<reference evidence="9 10" key="1">
    <citation type="submission" date="2019-03" db="EMBL/GenBank/DDBJ databases">
        <title>Genomic Encyclopedia of Type Strains, Phase IV (KMG-IV): sequencing the most valuable type-strain genomes for metagenomic binning, comparative biology and taxonomic classification.</title>
        <authorList>
            <person name="Goeker M."/>
        </authorList>
    </citation>
    <scope>NUCLEOTIDE SEQUENCE [LARGE SCALE GENOMIC DNA]</scope>
    <source>
        <strain evidence="9 10">DSM 26752</strain>
    </source>
</reference>
<organism evidence="9 10">
    <name type="scientific">Keratinibaculum paraultunense</name>
    <dbReference type="NCBI Taxonomy" id="1278232"/>
    <lineage>
        <taxon>Bacteria</taxon>
        <taxon>Bacillati</taxon>
        <taxon>Bacillota</taxon>
        <taxon>Tissierellia</taxon>
        <taxon>Tissierellales</taxon>
        <taxon>Tepidimicrobiaceae</taxon>
        <taxon>Keratinibaculum</taxon>
    </lineage>
</organism>
<keyword evidence="10" id="KW-1185">Reference proteome</keyword>
<dbReference type="OrthoDB" id="9788148at2"/>
<dbReference type="Pfam" id="PF21948">
    <property type="entry name" value="LplA-B_cat"/>
    <property type="match status" value="1"/>
</dbReference>
<feature type="domain" description="BPL/LPL catalytic" evidence="8">
    <location>
        <begin position="26"/>
        <end position="213"/>
    </location>
</feature>
<evidence type="ECO:0000256" key="1">
    <source>
        <dbReference type="ARBA" id="ARBA00005085"/>
    </source>
</evidence>
<evidence type="ECO:0000256" key="4">
    <source>
        <dbReference type="ARBA" id="ARBA00022598"/>
    </source>
</evidence>
<keyword evidence="5" id="KW-0547">Nucleotide-binding</keyword>
<dbReference type="PANTHER" id="PTHR12561">
    <property type="entry name" value="LIPOATE-PROTEIN LIGASE"/>
    <property type="match status" value="1"/>
</dbReference>
<keyword evidence="6" id="KW-0067">ATP-binding</keyword>
<dbReference type="GO" id="GO:0017118">
    <property type="term" value="F:lipoyltransferase activity"/>
    <property type="evidence" value="ECO:0007669"/>
    <property type="project" value="TreeGrafter"/>
</dbReference>
<proteinExistence type="predicted"/>
<evidence type="ECO:0000256" key="6">
    <source>
        <dbReference type="ARBA" id="ARBA00022840"/>
    </source>
</evidence>
<dbReference type="CDD" id="cd16443">
    <property type="entry name" value="LplA"/>
    <property type="match status" value="1"/>
</dbReference>
<gene>
    <name evidence="9" type="ORF">EDD65_10991</name>
</gene>
<keyword evidence="4 9" id="KW-0436">Ligase</keyword>
<dbReference type="SUPFAM" id="SSF82649">
    <property type="entry name" value="SufE/NifU"/>
    <property type="match status" value="1"/>
</dbReference>
<dbReference type="InterPro" id="IPR004143">
    <property type="entry name" value="BPL_LPL_catalytic"/>
</dbReference>
<dbReference type="NCBIfam" id="TIGR00545">
    <property type="entry name" value="lipoyltrans"/>
    <property type="match status" value="1"/>
</dbReference>
<accession>A0A4R3KUR3</accession>
<dbReference type="Proteomes" id="UP000294567">
    <property type="component" value="Unassembled WGS sequence"/>
</dbReference>
<dbReference type="InterPro" id="IPR004562">
    <property type="entry name" value="LipoylTrfase_LipoateP_Ligase"/>
</dbReference>
<evidence type="ECO:0000256" key="5">
    <source>
        <dbReference type="ARBA" id="ARBA00022741"/>
    </source>
</evidence>
<comment type="pathway">
    <text evidence="1">Protein modification; protein lipoylation via exogenous pathway; protein N(6)-(lipoyl)lysine from lipoate: step 2/2.</text>
</comment>
<comment type="caution">
    <text evidence="9">The sequence shown here is derived from an EMBL/GenBank/DDBJ whole genome shotgun (WGS) entry which is preliminary data.</text>
</comment>
<dbReference type="FunFam" id="3.30.930.10:FF:000072">
    <property type="entry name" value="Lipoate--protein ligase"/>
    <property type="match status" value="1"/>
</dbReference>
<dbReference type="SUPFAM" id="SSF55681">
    <property type="entry name" value="Class II aaRS and biotin synthetases"/>
    <property type="match status" value="1"/>
</dbReference>
<dbReference type="GO" id="GO:0005737">
    <property type="term" value="C:cytoplasm"/>
    <property type="evidence" value="ECO:0007669"/>
    <property type="project" value="TreeGrafter"/>
</dbReference>
<evidence type="ECO:0000313" key="10">
    <source>
        <dbReference type="Proteomes" id="UP000294567"/>
    </source>
</evidence>
<dbReference type="Pfam" id="PF10437">
    <property type="entry name" value="Lip_prot_lig_C"/>
    <property type="match status" value="1"/>
</dbReference>
<dbReference type="PANTHER" id="PTHR12561:SF3">
    <property type="entry name" value="LIPOYLTRANSFERASE 1, MITOCHONDRIAL"/>
    <property type="match status" value="1"/>
</dbReference>
<protein>
    <recommendedName>
        <fullName evidence="3">lipoate--protein ligase</fullName>
        <ecNumber evidence="3">6.3.1.20</ecNumber>
    </recommendedName>
</protein>
<dbReference type="EMBL" id="SMAE01000009">
    <property type="protein sequence ID" value="TCS88047.1"/>
    <property type="molecule type" value="Genomic_DNA"/>
</dbReference>
<dbReference type="InterPro" id="IPR019491">
    <property type="entry name" value="Lipoate_protein_ligase_C"/>
</dbReference>
<comment type="pathway">
    <text evidence="2">Protein modification; protein lipoylation via exogenous pathway; protein N(6)-(lipoyl)lysine from lipoate: step 1/2.</text>
</comment>